<evidence type="ECO:0000313" key="5">
    <source>
        <dbReference type="Proteomes" id="UP000198972"/>
    </source>
</evidence>
<dbReference type="SUPFAM" id="SSF53850">
    <property type="entry name" value="Periplasmic binding protein-like II"/>
    <property type="match status" value="1"/>
</dbReference>
<reference evidence="4 5" key="1">
    <citation type="submission" date="2016-10" db="EMBL/GenBank/DDBJ databases">
        <authorList>
            <person name="de Groot N.N."/>
        </authorList>
    </citation>
    <scope>NUCLEOTIDE SEQUENCE [LARGE SCALE GENOMIC DNA]</scope>
    <source>
        <strain evidence="4 5">DSM 28129</strain>
    </source>
</reference>
<dbReference type="Proteomes" id="UP000198972">
    <property type="component" value="Unassembled WGS sequence"/>
</dbReference>
<organism evidence="4 5">
    <name type="scientific">Fontibacillus panacisegetis</name>
    <dbReference type="NCBI Taxonomy" id="670482"/>
    <lineage>
        <taxon>Bacteria</taxon>
        <taxon>Bacillati</taxon>
        <taxon>Bacillota</taxon>
        <taxon>Bacilli</taxon>
        <taxon>Bacillales</taxon>
        <taxon>Paenibacillaceae</taxon>
        <taxon>Fontibacillus</taxon>
    </lineage>
</organism>
<protein>
    <submittedName>
        <fullName evidence="4">Peptide/nickel transport system substrate-binding protein</fullName>
    </submittedName>
</protein>
<dbReference type="InterPro" id="IPR030678">
    <property type="entry name" value="Peptide/Ni-bd"/>
</dbReference>
<dbReference type="PANTHER" id="PTHR30290">
    <property type="entry name" value="PERIPLASMIC BINDING COMPONENT OF ABC TRANSPORTER"/>
    <property type="match status" value="1"/>
</dbReference>
<dbReference type="GO" id="GO:0042597">
    <property type="term" value="C:periplasmic space"/>
    <property type="evidence" value="ECO:0007669"/>
    <property type="project" value="UniProtKB-ARBA"/>
</dbReference>
<evidence type="ECO:0000256" key="2">
    <source>
        <dbReference type="SAM" id="SignalP"/>
    </source>
</evidence>
<evidence type="ECO:0000256" key="1">
    <source>
        <dbReference type="SAM" id="MobiDB-lite"/>
    </source>
</evidence>
<dbReference type="AlphaFoldDB" id="A0A1G7TWP4"/>
<dbReference type="Gene3D" id="3.10.105.10">
    <property type="entry name" value="Dipeptide-binding Protein, Domain 3"/>
    <property type="match status" value="1"/>
</dbReference>
<dbReference type="GO" id="GO:0015833">
    <property type="term" value="P:peptide transport"/>
    <property type="evidence" value="ECO:0007669"/>
    <property type="project" value="TreeGrafter"/>
</dbReference>
<dbReference type="PROSITE" id="PS51257">
    <property type="entry name" value="PROKAR_LIPOPROTEIN"/>
    <property type="match status" value="1"/>
</dbReference>
<dbReference type="GO" id="GO:1904680">
    <property type="term" value="F:peptide transmembrane transporter activity"/>
    <property type="evidence" value="ECO:0007669"/>
    <property type="project" value="TreeGrafter"/>
</dbReference>
<feature type="region of interest" description="Disordered" evidence="1">
    <location>
        <begin position="29"/>
        <end position="56"/>
    </location>
</feature>
<dbReference type="GO" id="GO:0043190">
    <property type="term" value="C:ATP-binding cassette (ABC) transporter complex"/>
    <property type="evidence" value="ECO:0007669"/>
    <property type="project" value="InterPro"/>
</dbReference>
<dbReference type="InterPro" id="IPR039424">
    <property type="entry name" value="SBP_5"/>
</dbReference>
<keyword evidence="2" id="KW-0732">Signal</keyword>
<sequence>MKLLLRLQGITLILIFTLLLSACANSSKTNNTATSNSDSQPEQSQQTVSDNGTSDKVQEPKILNIGIVNAPVTLNQINTQDNSASLVPINLINDALLDVTESAQFIPKLAESIETKDKQTYRVKLKSNAKWNDATPFTTTDVAFTLKIALHPKVDTSFKLQFIEGVNDFGKLDEGTTDIKGLHVIDSTTFEIKTKTPIDPLVFNERFGVKVNFLPQHILKDIDPEQLATHEYFQKPTITIGPYKFANYEQGQYVEVTKNENYYLDIPKIDTIFIKVLPAANLVAQLQTGEIALNSLPVGLVPITDYDKVTSFENVNVTSASASEPAELFFNIERLPDKKVRQAIAHALNRPLIVEQLLKGQAEIIDGGIPSSHPYFNKDIEPYNYDPEKAKKLLQEAGWDSDRKLVFLIPVGNKVREQAADILVQNLESVGLKIDVQKFDFPTLIDKVEKGEHDITIFTRDYYIEPSLYFTTYRSYDPDSVIRYNNPLVDKLIQQGEQEIDEAKRHDIYNHLQEILHDEVPTLAVYSEKRLQVVSKNVLVGKPLNLGTFNNVNQWDLTTE</sequence>
<keyword evidence="5" id="KW-1185">Reference proteome</keyword>
<gene>
    <name evidence="4" type="ORF">SAMN04488542_14019</name>
</gene>
<accession>A0A1G7TWP4</accession>
<dbReference type="PIRSF" id="PIRSF002741">
    <property type="entry name" value="MppA"/>
    <property type="match status" value="1"/>
</dbReference>
<dbReference type="Gene3D" id="3.90.76.10">
    <property type="entry name" value="Dipeptide-binding Protein, Domain 1"/>
    <property type="match status" value="1"/>
</dbReference>
<dbReference type="RefSeq" id="WP_091235850.1">
    <property type="nucleotide sequence ID" value="NZ_FNBG01000040.1"/>
</dbReference>
<evidence type="ECO:0000259" key="3">
    <source>
        <dbReference type="Pfam" id="PF00496"/>
    </source>
</evidence>
<proteinExistence type="predicted"/>
<dbReference type="STRING" id="670482.SAMN04488542_14019"/>
<name>A0A1G7TWP4_9BACL</name>
<evidence type="ECO:0000313" key="4">
    <source>
        <dbReference type="EMBL" id="SDG39693.1"/>
    </source>
</evidence>
<feature type="signal peptide" evidence="2">
    <location>
        <begin position="1"/>
        <end position="24"/>
    </location>
</feature>
<dbReference type="Gene3D" id="3.40.190.10">
    <property type="entry name" value="Periplasmic binding protein-like II"/>
    <property type="match status" value="1"/>
</dbReference>
<feature type="compositionally biased region" description="Low complexity" evidence="1">
    <location>
        <begin position="29"/>
        <end position="39"/>
    </location>
</feature>
<dbReference type="EMBL" id="FNBG01000040">
    <property type="protein sequence ID" value="SDG39693.1"/>
    <property type="molecule type" value="Genomic_DNA"/>
</dbReference>
<dbReference type="InterPro" id="IPR000914">
    <property type="entry name" value="SBP_5_dom"/>
</dbReference>
<dbReference type="Pfam" id="PF00496">
    <property type="entry name" value="SBP_bac_5"/>
    <property type="match status" value="1"/>
</dbReference>
<feature type="domain" description="Solute-binding protein family 5" evidence="3">
    <location>
        <begin position="105"/>
        <end position="472"/>
    </location>
</feature>
<feature type="chain" id="PRO_5011609050" evidence="2">
    <location>
        <begin position="25"/>
        <end position="560"/>
    </location>
</feature>
<dbReference type="OrthoDB" id="9796817at2"/>
<feature type="compositionally biased region" description="Polar residues" evidence="1">
    <location>
        <begin position="40"/>
        <end position="55"/>
    </location>
</feature>